<dbReference type="Proteomes" id="UP001283361">
    <property type="component" value="Unassembled WGS sequence"/>
</dbReference>
<accession>A0AAE1CN58</accession>
<protein>
    <submittedName>
        <fullName evidence="1">Uncharacterized protein</fullName>
    </submittedName>
</protein>
<reference evidence="1" key="1">
    <citation type="journal article" date="2023" name="G3 (Bethesda)">
        <title>A reference genome for the long-term kleptoplast-retaining sea slug Elysia crispata morphotype clarki.</title>
        <authorList>
            <person name="Eastman K.E."/>
            <person name="Pendleton A.L."/>
            <person name="Shaikh M.A."/>
            <person name="Suttiyut T."/>
            <person name="Ogas R."/>
            <person name="Tomko P."/>
            <person name="Gavelis G."/>
            <person name="Widhalm J.R."/>
            <person name="Wisecaver J.H."/>
        </authorList>
    </citation>
    <scope>NUCLEOTIDE SEQUENCE</scope>
    <source>
        <strain evidence="1">ECLA1</strain>
    </source>
</reference>
<gene>
    <name evidence="1" type="ORF">RRG08_010976</name>
</gene>
<dbReference type="EMBL" id="JAWDGP010007458">
    <property type="protein sequence ID" value="KAK3717165.1"/>
    <property type="molecule type" value="Genomic_DNA"/>
</dbReference>
<sequence length="130" mass="14263">MYVDVISPRGWVAVAGDDAAACGLWPRGQVYHCVDWISRLSDLPHRQNLVYPSQASGTWVAAALGVHSGLGWVHCLTLSVSLSLTTEPVLGAYPQVWYTHSLTHSLQRGSRFLQTLVFPGSDLYSRLVVN</sequence>
<evidence type="ECO:0000313" key="2">
    <source>
        <dbReference type="Proteomes" id="UP001283361"/>
    </source>
</evidence>
<proteinExistence type="predicted"/>
<name>A0AAE1CN58_9GAST</name>
<evidence type="ECO:0000313" key="1">
    <source>
        <dbReference type="EMBL" id="KAK3717165.1"/>
    </source>
</evidence>
<dbReference type="AlphaFoldDB" id="A0AAE1CN58"/>
<organism evidence="1 2">
    <name type="scientific">Elysia crispata</name>
    <name type="common">lettuce slug</name>
    <dbReference type="NCBI Taxonomy" id="231223"/>
    <lineage>
        <taxon>Eukaryota</taxon>
        <taxon>Metazoa</taxon>
        <taxon>Spiralia</taxon>
        <taxon>Lophotrochozoa</taxon>
        <taxon>Mollusca</taxon>
        <taxon>Gastropoda</taxon>
        <taxon>Heterobranchia</taxon>
        <taxon>Euthyneura</taxon>
        <taxon>Panpulmonata</taxon>
        <taxon>Sacoglossa</taxon>
        <taxon>Placobranchoidea</taxon>
        <taxon>Plakobranchidae</taxon>
        <taxon>Elysia</taxon>
    </lineage>
</organism>
<comment type="caution">
    <text evidence="1">The sequence shown here is derived from an EMBL/GenBank/DDBJ whole genome shotgun (WGS) entry which is preliminary data.</text>
</comment>
<keyword evidence="2" id="KW-1185">Reference proteome</keyword>